<evidence type="ECO:0000313" key="3">
    <source>
        <dbReference type="Proteomes" id="UP000196816"/>
    </source>
</evidence>
<name>A0AAC9SRY3_ACEPA</name>
<gene>
    <name evidence="2" type="ORF">S101468_02016</name>
</gene>
<evidence type="ECO:0000313" key="2">
    <source>
        <dbReference type="EMBL" id="ASC06243.1"/>
    </source>
</evidence>
<organism evidence="2 3">
    <name type="scientific">Acetobacter pasteurianus subsp. pasteurianus</name>
    <dbReference type="NCBI Taxonomy" id="481145"/>
    <lineage>
        <taxon>Bacteria</taxon>
        <taxon>Pseudomonadati</taxon>
        <taxon>Pseudomonadota</taxon>
        <taxon>Alphaproteobacteria</taxon>
        <taxon>Acetobacterales</taxon>
        <taxon>Acetobacteraceae</taxon>
        <taxon>Acetobacter</taxon>
    </lineage>
</organism>
<sequence length="135" mass="14416">MLSIYATPLRLSGVMAVMTLLSAVNAHAATTQMARSRYQTHRGKLVSSAKHQEKTEHVTVTGNSRASAMAHPAGQTTYSSERSSFGNQVGQSVADMVVTIPGVSFTQGNGPRDTVVSVRGSARKSHGRVVHRVRL</sequence>
<feature type="chain" id="PRO_5041928232" description="TonB-dependent receptor plug domain-containing protein" evidence="1">
    <location>
        <begin position="29"/>
        <end position="135"/>
    </location>
</feature>
<reference evidence="2 3" key="1">
    <citation type="submission" date="2017-06" db="EMBL/GenBank/DDBJ databases">
        <title>Genome sequence of Acetobacter pasteurianus subsp. pasteurianus strain SRCM101468.</title>
        <authorList>
            <person name="Cho S.H."/>
        </authorList>
    </citation>
    <scope>NUCLEOTIDE SEQUENCE [LARGE SCALE GENOMIC DNA]</scope>
    <source>
        <strain evidence="2 3">SRCM101468</strain>
    </source>
</reference>
<proteinExistence type="predicted"/>
<evidence type="ECO:0008006" key="4">
    <source>
        <dbReference type="Google" id="ProtNLM"/>
    </source>
</evidence>
<dbReference type="AlphaFoldDB" id="A0AAC9SRY3"/>
<protein>
    <recommendedName>
        <fullName evidence="4">TonB-dependent receptor plug domain-containing protein</fullName>
    </recommendedName>
</protein>
<dbReference type="EMBL" id="CP021922">
    <property type="protein sequence ID" value="ASC06243.1"/>
    <property type="molecule type" value="Genomic_DNA"/>
</dbReference>
<keyword evidence="1" id="KW-0732">Signal</keyword>
<dbReference type="SUPFAM" id="SSF56935">
    <property type="entry name" value="Porins"/>
    <property type="match status" value="1"/>
</dbReference>
<accession>A0AAC9SRY3</accession>
<evidence type="ECO:0000256" key="1">
    <source>
        <dbReference type="SAM" id="SignalP"/>
    </source>
</evidence>
<dbReference type="Proteomes" id="UP000196816">
    <property type="component" value="Chromosome"/>
</dbReference>
<feature type="signal peptide" evidence="1">
    <location>
        <begin position="1"/>
        <end position="28"/>
    </location>
</feature>